<evidence type="ECO:0000256" key="4">
    <source>
        <dbReference type="ARBA" id="ARBA00011738"/>
    </source>
</evidence>
<reference evidence="14 15" key="1">
    <citation type="submission" date="2019-12" db="EMBL/GenBank/DDBJ databases">
        <authorList>
            <person name="Li M."/>
        </authorList>
    </citation>
    <scope>NUCLEOTIDE SEQUENCE [LARGE SCALE GENOMIC DNA]</scope>
    <source>
        <strain evidence="14 15">GBMRC 2024</strain>
    </source>
</reference>
<evidence type="ECO:0000256" key="1">
    <source>
        <dbReference type="ARBA" id="ARBA00003469"/>
    </source>
</evidence>
<comment type="similarity">
    <text evidence="3">Belongs to the NMT1/THI5 family.</text>
</comment>
<dbReference type="GO" id="GO:0009228">
    <property type="term" value="P:thiamine biosynthetic process"/>
    <property type="evidence" value="ECO:0007669"/>
    <property type="project" value="UniProtKB-KW"/>
</dbReference>
<dbReference type="GO" id="GO:0016740">
    <property type="term" value="F:transferase activity"/>
    <property type="evidence" value="ECO:0007669"/>
    <property type="project" value="UniProtKB-KW"/>
</dbReference>
<evidence type="ECO:0000256" key="6">
    <source>
        <dbReference type="ARBA" id="ARBA00022723"/>
    </source>
</evidence>
<gene>
    <name evidence="14" type="ORF">GR170_12375</name>
</gene>
<keyword evidence="12" id="KW-0732">Signal</keyword>
<evidence type="ECO:0000256" key="7">
    <source>
        <dbReference type="ARBA" id="ARBA00022898"/>
    </source>
</evidence>
<proteinExistence type="inferred from homology"/>
<dbReference type="RefSeq" id="WP_160894769.1">
    <property type="nucleotide sequence ID" value="NZ_WUMU01000014.1"/>
</dbReference>
<dbReference type="Gene3D" id="3.40.190.10">
    <property type="entry name" value="Periplasmic binding protein-like II"/>
    <property type="match status" value="2"/>
</dbReference>
<organism evidence="14 15">
    <name type="scientific">Pseudooceanicola albus</name>
    <dbReference type="NCBI Taxonomy" id="2692189"/>
    <lineage>
        <taxon>Bacteria</taxon>
        <taxon>Pseudomonadati</taxon>
        <taxon>Pseudomonadota</taxon>
        <taxon>Alphaproteobacteria</taxon>
        <taxon>Rhodobacterales</taxon>
        <taxon>Paracoccaceae</taxon>
        <taxon>Pseudooceanicola</taxon>
    </lineage>
</organism>
<evidence type="ECO:0000313" key="15">
    <source>
        <dbReference type="Proteomes" id="UP000477911"/>
    </source>
</evidence>
<dbReference type="GO" id="GO:0046872">
    <property type="term" value="F:metal ion binding"/>
    <property type="evidence" value="ECO:0007669"/>
    <property type="project" value="UniProtKB-KW"/>
</dbReference>
<evidence type="ECO:0000313" key="14">
    <source>
        <dbReference type="EMBL" id="MXN18637.1"/>
    </source>
</evidence>
<accession>A0A6L7G531</accession>
<comment type="subunit">
    <text evidence="4">Homodimer.</text>
</comment>
<keyword evidence="15" id="KW-1185">Reference proteome</keyword>
<feature type="chain" id="PRO_5026891317" description="Thiamine pyrimidine synthase" evidence="12">
    <location>
        <begin position="24"/>
        <end position="333"/>
    </location>
</feature>
<name>A0A6L7G531_9RHOB</name>
<keyword evidence="7" id="KW-0663">Pyridoxal phosphate</keyword>
<dbReference type="Proteomes" id="UP000477911">
    <property type="component" value="Unassembled WGS sequence"/>
</dbReference>
<evidence type="ECO:0000256" key="5">
    <source>
        <dbReference type="ARBA" id="ARBA00022679"/>
    </source>
</evidence>
<keyword evidence="6" id="KW-0479">Metal-binding</keyword>
<protein>
    <recommendedName>
        <fullName evidence="10">Thiamine pyrimidine synthase</fullName>
    </recommendedName>
</protein>
<comment type="pathway">
    <text evidence="2">Cofactor biosynthesis; thiamine diphosphate biosynthesis.</text>
</comment>
<evidence type="ECO:0000256" key="10">
    <source>
        <dbReference type="ARBA" id="ARBA00033171"/>
    </source>
</evidence>
<keyword evidence="5" id="KW-0808">Transferase</keyword>
<evidence type="ECO:0000256" key="9">
    <source>
        <dbReference type="ARBA" id="ARBA00023004"/>
    </source>
</evidence>
<comment type="caution">
    <text evidence="14">The sequence shown here is derived from an EMBL/GenBank/DDBJ whole genome shotgun (WGS) entry which is preliminary data.</text>
</comment>
<dbReference type="Pfam" id="PF09084">
    <property type="entry name" value="NMT1"/>
    <property type="match status" value="1"/>
</dbReference>
<evidence type="ECO:0000256" key="3">
    <source>
        <dbReference type="ARBA" id="ARBA00009406"/>
    </source>
</evidence>
<comment type="catalytic activity">
    <reaction evidence="11">
        <text>N(6)-(pyridoxal phosphate)-L-lysyl-[4-amino-5-hydroxymethyl-2-methylpyrimidine phosphate synthase] + L-histidyl-[4-amino-5-hydroxymethyl-2-methylpyrimidine phosphate synthase] + 2 Fe(3+) + 4 H2O = L-lysyl-[4-amino-5-hydroxymethyl-2-methylpyrimidine phosphate synthase] + (2S)-2-amino-5-hydroxy-4-oxopentanoyl-[4-amino-5-hydroxymethyl-2-methylpyrimidine phosphate synthase] + 4-amino-2-methyl-5-(phosphooxymethyl)pyrimidine + 3-oxopropanoate + 2 Fe(2+) + 2 H(+)</text>
        <dbReference type="Rhea" id="RHEA:65756"/>
        <dbReference type="Rhea" id="RHEA-COMP:16892"/>
        <dbReference type="Rhea" id="RHEA-COMP:16893"/>
        <dbReference type="Rhea" id="RHEA-COMP:16894"/>
        <dbReference type="Rhea" id="RHEA-COMP:16895"/>
        <dbReference type="ChEBI" id="CHEBI:15377"/>
        <dbReference type="ChEBI" id="CHEBI:15378"/>
        <dbReference type="ChEBI" id="CHEBI:29033"/>
        <dbReference type="ChEBI" id="CHEBI:29034"/>
        <dbReference type="ChEBI" id="CHEBI:29969"/>
        <dbReference type="ChEBI" id="CHEBI:29979"/>
        <dbReference type="ChEBI" id="CHEBI:33190"/>
        <dbReference type="ChEBI" id="CHEBI:58354"/>
        <dbReference type="ChEBI" id="CHEBI:143915"/>
        <dbReference type="ChEBI" id="CHEBI:157692"/>
    </reaction>
    <physiologicalReaction direction="left-to-right" evidence="11">
        <dbReference type="Rhea" id="RHEA:65757"/>
    </physiologicalReaction>
</comment>
<keyword evidence="8" id="KW-0784">Thiamine biosynthesis</keyword>
<evidence type="ECO:0000256" key="11">
    <source>
        <dbReference type="ARBA" id="ARBA00048179"/>
    </source>
</evidence>
<dbReference type="EMBL" id="WUMU01000014">
    <property type="protein sequence ID" value="MXN18637.1"/>
    <property type="molecule type" value="Genomic_DNA"/>
</dbReference>
<feature type="signal peptide" evidence="12">
    <location>
        <begin position="1"/>
        <end position="23"/>
    </location>
</feature>
<evidence type="ECO:0000256" key="8">
    <source>
        <dbReference type="ARBA" id="ARBA00022977"/>
    </source>
</evidence>
<dbReference type="PANTHER" id="PTHR31528:SF1">
    <property type="entry name" value="4-AMINO-5-HYDROXYMETHYL-2-METHYLPYRIMIDINE PHOSPHATE SYNTHASE THI11-RELATED"/>
    <property type="match status" value="1"/>
</dbReference>
<comment type="function">
    <text evidence="1">Responsible for the formation of the pyrimidine heterocycle in the thiamine biosynthesis pathway. Catalyzes the formation of hydroxymethylpyrimidine phosphate (HMP-P) from histidine and pyridoxal phosphate (PLP). The protein uses PLP and the active site histidine to form HMP-P, generating an inactive enzyme. The enzyme can only undergo a single turnover, which suggests it is a suicide enzyme.</text>
</comment>
<dbReference type="PANTHER" id="PTHR31528">
    <property type="entry name" value="4-AMINO-5-HYDROXYMETHYL-2-METHYLPYRIMIDINE PHOSPHATE SYNTHASE THI11-RELATED"/>
    <property type="match status" value="1"/>
</dbReference>
<evidence type="ECO:0000256" key="2">
    <source>
        <dbReference type="ARBA" id="ARBA00004948"/>
    </source>
</evidence>
<dbReference type="InterPro" id="IPR027939">
    <property type="entry name" value="NMT1/THI5"/>
</dbReference>
<keyword evidence="9" id="KW-0408">Iron</keyword>
<evidence type="ECO:0000259" key="13">
    <source>
        <dbReference type="Pfam" id="PF09084"/>
    </source>
</evidence>
<evidence type="ECO:0000256" key="12">
    <source>
        <dbReference type="SAM" id="SignalP"/>
    </source>
</evidence>
<dbReference type="AlphaFoldDB" id="A0A6L7G531"/>
<dbReference type="SUPFAM" id="SSF53850">
    <property type="entry name" value="Periplasmic binding protein-like II"/>
    <property type="match status" value="1"/>
</dbReference>
<feature type="domain" description="SsuA/THI5-like" evidence="13">
    <location>
        <begin position="37"/>
        <end position="248"/>
    </location>
</feature>
<dbReference type="InterPro" id="IPR015168">
    <property type="entry name" value="SsuA/THI5"/>
</dbReference>
<sequence>MRKILTASLLAAVSVFGAASAHANEAVSLRLKWLTQAQFAGVYVAKAKGFYSDAGLDMTIQPGGPNINVETLVASGADTFGIASGTEGVLASRAKGLPIKAIGMDQQITPYVYVTKPDSGIKTAADFKGKKVATWFTGPQYVLYSVLAANGIDRKDVDIISQSVTLQPFIDGDFDVATATLYNEYNTLLEKGLTDLTVISPEDSGMTSQQDAIITSDKMIAEKPEVVQAFLNATLRGWKYAFQHPDEAVDIVMDAGTGLDRDHQAKMLDKVKDLMTGSTGASKGLGYLNLDAISAVEKNLVKYEAITKPVEISDAFDPSFWDKVPAEDKLMDK</sequence>